<sequence>MTDEHGAGRPGHGPIAALWDSLPEPLKHKLLPGFTGKRHLLDVAGWCLRSGNPGLTPVAVDAVRTAFGENPLDGAMAKELLAVEPLRQLLPEPTRRSLAGLASLWRRPESIAYYHRLLARRDFERTLDFIEQSAAREPENLFWREQAVAMGLVGNAPDRAESVALAGFPSLPEMAPLKDCAAARILAFRGRGADAARLYRQTADVFGPAFAGVGAGLALLAEGDRASASLLLIGGLRHAPWNTSLLLRLYDLLAGHDEEVRPLGGSVAVLLYSWNKAVELDATLRSLLQSELAGASLFVLDNGSTDGTAEVLRSWQTRFDSRLGPGRFTVLTLPVNIGAPAARNWLMRLQAVARHDFACYLDDDVEIPSDWLLRLGAAVHHYPEAGVWGCKVVDHANGALIQSADSHLLVDEDGPPPDLSRLAPNPFRLSDLHIQTLDCGLLDILRPCASVTGCCHLFRTRDLLEVGDFAIHLSPSQYDDMERDLRLCEAGRFPVYQGHLGVRHRKRTGAASRVSDREEGNALGNKYKMQTMHERSALVAAMHAERALLDADLWRKLGLVERALLG</sequence>
<keyword evidence="3 5" id="KW-0808">Transferase</keyword>
<dbReference type="SUPFAM" id="SSF53448">
    <property type="entry name" value="Nucleotide-diphospho-sugar transferases"/>
    <property type="match status" value="1"/>
</dbReference>
<proteinExistence type="inferred from homology"/>
<evidence type="ECO:0000313" key="6">
    <source>
        <dbReference type="Proteomes" id="UP000461162"/>
    </source>
</evidence>
<dbReference type="Proteomes" id="UP000461162">
    <property type="component" value="Unassembled WGS sequence"/>
</dbReference>
<reference evidence="5 6" key="1">
    <citation type="submission" date="2019-11" db="EMBL/GenBank/DDBJ databases">
        <title>Pseudodesulfovibrio alkaliphilus, sp. nov., an alkaliphilic sulfate-reducing bacteria from mud volcano of Taman peninsula, Russia.</title>
        <authorList>
            <person name="Frolova A."/>
            <person name="Merkel A.Y."/>
            <person name="Slobodkin A.I."/>
        </authorList>
    </citation>
    <scope>NUCLEOTIDE SEQUENCE [LARGE SCALE GENOMIC DNA]</scope>
    <source>
        <strain evidence="5 6">F-1</strain>
    </source>
</reference>
<evidence type="ECO:0000256" key="3">
    <source>
        <dbReference type="ARBA" id="ARBA00022679"/>
    </source>
</evidence>
<dbReference type="InterPro" id="IPR029044">
    <property type="entry name" value="Nucleotide-diphossugar_trans"/>
</dbReference>
<dbReference type="CDD" id="cd00761">
    <property type="entry name" value="Glyco_tranf_GTA_type"/>
    <property type="match status" value="1"/>
</dbReference>
<evidence type="ECO:0000259" key="4">
    <source>
        <dbReference type="Pfam" id="PF00535"/>
    </source>
</evidence>
<gene>
    <name evidence="5" type="ORF">GKC30_05785</name>
</gene>
<keyword evidence="6" id="KW-1185">Reference proteome</keyword>
<dbReference type="Gene3D" id="3.90.550.10">
    <property type="entry name" value="Spore Coat Polysaccharide Biosynthesis Protein SpsA, Chain A"/>
    <property type="match status" value="1"/>
</dbReference>
<dbReference type="PANTHER" id="PTHR43179:SF12">
    <property type="entry name" value="GALACTOFURANOSYLTRANSFERASE GLFT2"/>
    <property type="match status" value="1"/>
</dbReference>
<dbReference type="GO" id="GO:0016757">
    <property type="term" value="F:glycosyltransferase activity"/>
    <property type="evidence" value="ECO:0007669"/>
    <property type="project" value="UniProtKB-KW"/>
</dbReference>
<comment type="similarity">
    <text evidence="1">Belongs to the glycosyltransferase 2 family.</text>
</comment>
<keyword evidence="2" id="KW-0328">Glycosyltransferase</keyword>
<dbReference type="RefSeq" id="WP_155932987.1">
    <property type="nucleotide sequence ID" value="NZ_WODC01000003.1"/>
</dbReference>
<evidence type="ECO:0000256" key="2">
    <source>
        <dbReference type="ARBA" id="ARBA00022676"/>
    </source>
</evidence>
<accession>A0A7K1KM21</accession>
<dbReference type="InterPro" id="IPR001173">
    <property type="entry name" value="Glyco_trans_2-like"/>
</dbReference>
<dbReference type="AlphaFoldDB" id="A0A7K1KM21"/>
<organism evidence="5 6">
    <name type="scientific">Pseudodesulfovibrio alkaliphilus</name>
    <dbReference type="NCBI Taxonomy" id="2661613"/>
    <lineage>
        <taxon>Bacteria</taxon>
        <taxon>Pseudomonadati</taxon>
        <taxon>Thermodesulfobacteriota</taxon>
        <taxon>Desulfovibrionia</taxon>
        <taxon>Desulfovibrionales</taxon>
        <taxon>Desulfovibrionaceae</taxon>
    </lineage>
</organism>
<evidence type="ECO:0000256" key="1">
    <source>
        <dbReference type="ARBA" id="ARBA00006739"/>
    </source>
</evidence>
<evidence type="ECO:0000313" key="5">
    <source>
        <dbReference type="EMBL" id="MUM77138.1"/>
    </source>
</evidence>
<dbReference type="EMBL" id="WODC01000003">
    <property type="protein sequence ID" value="MUM77138.1"/>
    <property type="molecule type" value="Genomic_DNA"/>
</dbReference>
<dbReference type="Pfam" id="PF00535">
    <property type="entry name" value="Glycos_transf_2"/>
    <property type="match status" value="1"/>
</dbReference>
<dbReference type="PANTHER" id="PTHR43179">
    <property type="entry name" value="RHAMNOSYLTRANSFERASE WBBL"/>
    <property type="match status" value="1"/>
</dbReference>
<comment type="caution">
    <text evidence="5">The sequence shown here is derived from an EMBL/GenBank/DDBJ whole genome shotgun (WGS) entry which is preliminary data.</text>
</comment>
<feature type="domain" description="Glycosyltransferase 2-like" evidence="4">
    <location>
        <begin position="273"/>
        <end position="399"/>
    </location>
</feature>
<name>A0A7K1KM21_9BACT</name>
<protein>
    <submittedName>
        <fullName evidence="5">Glycosyltransferase</fullName>
    </submittedName>
</protein>